<dbReference type="EMBL" id="PTIS01000001">
    <property type="protein sequence ID" value="PPK49371.1"/>
    <property type="molecule type" value="Genomic_DNA"/>
</dbReference>
<dbReference type="InterPro" id="IPR041379">
    <property type="entry name" value="ColG_subdomain"/>
</dbReference>
<evidence type="ECO:0000313" key="3">
    <source>
        <dbReference type="Proteomes" id="UP000239863"/>
    </source>
</evidence>
<dbReference type="Pfam" id="PF18911">
    <property type="entry name" value="PKD_4"/>
    <property type="match status" value="1"/>
</dbReference>
<dbReference type="Gene3D" id="2.60.40.10">
    <property type="entry name" value="Immunoglobulins"/>
    <property type="match status" value="1"/>
</dbReference>
<reference evidence="2 3" key="1">
    <citation type="submission" date="2018-02" db="EMBL/GenBank/DDBJ databases">
        <title>Genomic Encyclopedia of Archaeal and Bacterial Type Strains, Phase II (KMG-II): from individual species to whole genera.</title>
        <authorList>
            <person name="Goeker M."/>
        </authorList>
    </citation>
    <scope>NUCLEOTIDE SEQUENCE [LARGE SCALE GENOMIC DNA]</scope>
    <source>
        <strain evidence="2 3">DSM 15099</strain>
    </source>
</reference>
<dbReference type="AlphaFoldDB" id="A0A2S6G0E3"/>
<dbReference type="SMART" id="SM00089">
    <property type="entry name" value="PKD"/>
    <property type="match status" value="1"/>
</dbReference>
<organism evidence="2 3">
    <name type="scientific">Clostridium algidicarnis DSM 15099</name>
    <dbReference type="NCBI Taxonomy" id="1121295"/>
    <lineage>
        <taxon>Bacteria</taxon>
        <taxon>Bacillati</taxon>
        <taxon>Bacillota</taxon>
        <taxon>Clostridia</taxon>
        <taxon>Eubacteriales</taxon>
        <taxon>Clostridiaceae</taxon>
        <taxon>Clostridium</taxon>
    </lineage>
</organism>
<dbReference type="InterPro" id="IPR022409">
    <property type="entry name" value="PKD/Chitinase_dom"/>
</dbReference>
<dbReference type="Gene3D" id="3.30.980.50">
    <property type="match status" value="1"/>
</dbReference>
<dbReference type="RefSeq" id="WP_104408789.1">
    <property type="nucleotide sequence ID" value="NZ_PTIS01000001.1"/>
</dbReference>
<dbReference type="InterPro" id="IPR035986">
    <property type="entry name" value="PKD_dom_sf"/>
</dbReference>
<dbReference type="STRING" id="37659.GCA_000703125_00050"/>
<dbReference type="InterPro" id="IPR013783">
    <property type="entry name" value="Ig-like_fold"/>
</dbReference>
<evidence type="ECO:0000313" key="2">
    <source>
        <dbReference type="EMBL" id="PPK49371.1"/>
    </source>
</evidence>
<dbReference type="CDD" id="cd00146">
    <property type="entry name" value="PKD"/>
    <property type="match status" value="1"/>
</dbReference>
<dbReference type="Pfam" id="PF18496">
    <property type="entry name" value="ColG_sub"/>
    <property type="match status" value="1"/>
</dbReference>
<dbReference type="PROSITE" id="PS50093">
    <property type="entry name" value="PKD"/>
    <property type="match status" value="1"/>
</dbReference>
<protein>
    <submittedName>
        <fullName evidence="2">Pre-peptidase</fullName>
    </submittedName>
</protein>
<sequence length="286" mass="32819">MGKLYNDYDKFTIPLISDDYIKEHSNRSLQEVKRDIESLGGITDIKATESKSQFFNTFEVRGTYTGEYYHGELIDIQKMSEVANNYLKALDEKGWSGYKTTTSYFVNWRLDENYHYQFDIVFRGYLSESNGSVEPSKPVVQINGPYSGEAGKAINFSSEGSKTENGNIAKYEWNFGDNKTSNQKNPTHVYTKEGEYTVTLKVVDDMGMEAINTTKVKISLNKSQSDNLTYLLYKDGDLVNYISYPKYVSGDVSYCEETLEKGKYYILVYSGNDKKANYDLTWEKIK</sequence>
<dbReference type="SUPFAM" id="SSF49299">
    <property type="entry name" value="PKD domain"/>
    <property type="match status" value="1"/>
</dbReference>
<proteinExistence type="predicted"/>
<dbReference type="SUPFAM" id="SSF89260">
    <property type="entry name" value="Collagen-binding domain"/>
    <property type="match status" value="1"/>
</dbReference>
<evidence type="ECO:0000259" key="1">
    <source>
        <dbReference type="PROSITE" id="PS50093"/>
    </source>
</evidence>
<dbReference type="InterPro" id="IPR000601">
    <property type="entry name" value="PKD_dom"/>
</dbReference>
<feature type="domain" description="PKD" evidence="1">
    <location>
        <begin position="137"/>
        <end position="218"/>
    </location>
</feature>
<gene>
    <name evidence="2" type="ORF">BD821_10131</name>
</gene>
<name>A0A2S6G0E3_9CLOT</name>
<comment type="caution">
    <text evidence="2">The sequence shown here is derived from an EMBL/GenBank/DDBJ whole genome shotgun (WGS) entry which is preliminary data.</text>
</comment>
<dbReference type="OrthoDB" id="9798386at2"/>
<dbReference type="Proteomes" id="UP000239863">
    <property type="component" value="Unassembled WGS sequence"/>
</dbReference>
<accession>A0A2S6G0E3</accession>
<dbReference type="FunFam" id="2.60.40.10:FF:000270">
    <property type="entry name" value="Cell surface protein"/>
    <property type="match status" value="1"/>
</dbReference>